<evidence type="ECO:0000313" key="2">
    <source>
        <dbReference type="Proteomes" id="UP000076727"/>
    </source>
</evidence>
<dbReference type="Proteomes" id="UP000076727">
    <property type="component" value="Unassembled WGS sequence"/>
</dbReference>
<accession>A0A165Q800</accession>
<proteinExistence type="predicted"/>
<reference evidence="1 2" key="1">
    <citation type="journal article" date="2016" name="Mol. Biol. Evol.">
        <title>Comparative Genomics of Early-Diverging Mushroom-Forming Fungi Provides Insights into the Origins of Lignocellulose Decay Capabilities.</title>
        <authorList>
            <person name="Nagy L.G."/>
            <person name="Riley R."/>
            <person name="Tritt A."/>
            <person name="Adam C."/>
            <person name="Daum C."/>
            <person name="Floudas D."/>
            <person name="Sun H."/>
            <person name="Yadav J.S."/>
            <person name="Pangilinan J."/>
            <person name="Larsson K.H."/>
            <person name="Matsuura K."/>
            <person name="Barry K."/>
            <person name="Labutti K."/>
            <person name="Kuo R."/>
            <person name="Ohm R.A."/>
            <person name="Bhattacharya S.S."/>
            <person name="Shirouzu T."/>
            <person name="Yoshinaga Y."/>
            <person name="Martin F.M."/>
            <person name="Grigoriev I.V."/>
            <person name="Hibbett D.S."/>
        </authorList>
    </citation>
    <scope>NUCLEOTIDE SEQUENCE [LARGE SCALE GENOMIC DNA]</scope>
    <source>
        <strain evidence="1 2">L-15889</strain>
    </source>
</reference>
<evidence type="ECO:0000313" key="1">
    <source>
        <dbReference type="EMBL" id="KZT69132.1"/>
    </source>
</evidence>
<gene>
    <name evidence="1" type="ORF">DAEQUDRAFT_277574</name>
</gene>
<organism evidence="1 2">
    <name type="scientific">Daedalea quercina L-15889</name>
    <dbReference type="NCBI Taxonomy" id="1314783"/>
    <lineage>
        <taxon>Eukaryota</taxon>
        <taxon>Fungi</taxon>
        <taxon>Dikarya</taxon>
        <taxon>Basidiomycota</taxon>
        <taxon>Agaricomycotina</taxon>
        <taxon>Agaricomycetes</taxon>
        <taxon>Polyporales</taxon>
        <taxon>Fomitopsis</taxon>
    </lineage>
</organism>
<dbReference type="EMBL" id="KV429060">
    <property type="protein sequence ID" value="KZT69132.1"/>
    <property type="molecule type" value="Genomic_DNA"/>
</dbReference>
<name>A0A165Q800_9APHY</name>
<keyword evidence="2" id="KW-1185">Reference proteome</keyword>
<protein>
    <submittedName>
        <fullName evidence="1">Uncharacterized protein</fullName>
    </submittedName>
</protein>
<dbReference type="AlphaFoldDB" id="A0A165Q800"/>
<sequence>MLVESQISNFNSAAPKDIYEGPQRTPVPVPLPNAVNADLVNRYRFVAILWQFQSYPVVAGEQGLKDMSQSLLDRCVAVSMPNRPLTCQTLPGRRRRASISAMRNTETRPRPTYLPPCHCEQMLRRGNHSAAAVRIP</sequence>